<dbReference type="Proteomes" id="UP000324222">
    <property type="component" value="Unassembled WGS sequence"/>
</dbReference>
<dbReference type="EMBL" id="VSRR010011340">
    <property type="protein sequence ID" value="MPC53034.1"/>
    <property type="molecule type" value="Genomic_DNA"/>
</dbReference>
<evidence type="ECO:0000313" key="2">
    <source>
        <dbReference type="Proteomes" id="UP000324222"/>
    </source>
</evidence>
<comment type="caution">
    <text evidence="1">The sequence shown here is derived from an EMBL/GenBank/DDBJ whole genome shotgun (WGS) entry which is preliminary data.</text>
</comment>
<dbReference type="AlphaFoldDB" id="A0A5B7G928"/>
<protein>
    <submittedName>
        <fullName evidence="1">Uncharacterized protein</fullName>
    </submittedName>
</protein>
<sequence length="127" mass="13503">MTSCTPTLLLAGTALRHSRPRHLTANGATSGCKMVACASLTKVITFSRPYEQAAGLPKHLLAGTILTPVHRGSHCQGHRLVQQISRLLAHRLSDSLAAGCVIQQVGWVEGVKKCSIPILLSLATKSE</sequence>
<gene>
    <name evidence="1" type="ORF">E2C01_046918</name>
</gene>
<keyword evidence="2" id="KW-1185">Reference proteome</keyword>
<evidence type="ECO:0000313" key="1">
    <source>
        <dbReference type="EMBL" id="MPC53034.1"/>
    </source>
</evidence>
<organism evidence="1 2">
    <name type="scientific">Portunus trituberculatus</name>
    <name type="common">Swimming crab</name>
    <name type="synonym">Neptunus trituberculatus</name>
    <dbReference type="NCBI Taxonomy" id="210409"/>
    <lineage>
        <taxon>Eukaryota</taxon>
        <taxon>Metazoa</taxon>
        <taxon>Ecdysozoa</taxon>
        <taxon>Arthropoda</taxon>
        <taxon>Crustacea</taxon>
        <taxon>Multicrustacea</taxon>
        <taxon>Malacostraca</taxon>
        <taxon>Eumalacostraca</taxon>
        <taxon>Eucarida</taxon>
        <taxon>Decapoda</taxon>
        <taxon>Pleocyemata</taxon>
        <taxon>Brachyura</taxon>
        <taxon>Eubrachyura</taxon>
        <taxon>Portunoidea</taxon>
        <taxon>Portunidae</taxon>
        <taxon>Portuninae</taxon>
        <taxon>Portunus</taxon>
    </lineage>
</organism>
<name>A0A5B7G928_PORTR</name>
<accession>A0A5B7G928</accession>
<reference evidence="1 2" key="1">
    <citation type="submission" date="2019-05" db="EMBL/GenBank/DDBJ databases">
        <title>Another draft genome of Portunus trituberculatus and its Hox gene families provides insights of decapod evolution.</title>
        <authorList>
            <person name="Jeong J.-H."/>
            <person name="Song I."/>
            <person name="Kim S."/>
            <person name="Choi T."/>
            <person name="Kim D."/>
            <person name="Ryu S."/>
            <person name="Kim W."/>
        </authorList>
    </citation>
    <scope>NUCLEOTIDE SEQUENCE [LARGE SCALE GENOMIC DNA]</scope>
    <source>
        <tissue evidence="1">Muscle</tissue>
    </source>
</reference>
<proteinExistence type="predicted"/>